<protein>
    <submittedName>
        <fullName evidence="1">Uncharacterized protein</fullName>
    </submittedName>
</protein>
<sequence length="34" mass="4076">MDLFEDLKGRRSVRAYKDEPKHAEPRKEGYVVRV</sequence>
<dbReference type="AlphaFoldDB" id="A0A6N3ATN2"/>
<name>A0A6N3ATN2_9FIRM</name>
<accession>A0A6N3ATN2</accession>
<proteinExistence type="predicted"/>
<reference evidence="1" key="1">
    <citation type="submission" date="2019-11" db="EMBL/GenBank/DDBJ databases">
        <authorList>
            <person name="Feng L."/>
        </authorList>
    </citation>
    <scope>NUCLEOTIDE SEQUENCE</scope>
    <source>
        <strain evidence="1">IbartlettiiLFYP30</strain>
    </source>
</reference>
<organism evidence="1">
    <name type="scientific">Intestinibacter bartlettii</name>
    <dbReference type="NCBI Taxonomy" id="261299"/>
    <lineage>
        <taxon>Bacteria</taxon>
        <taxon>Bacillati</taxon>
        <taxon>Bacillota</taxon>
        <taxon>Clostridia</taxon>
        <taxon>Peptostreptococcales</taxon>
        <taxon>Peptostreptococcaceae</taxon>
        <taxon>Intestinibacter</taxon>
    </lineage>
</organism>
<evidence type="ECO:0000313" key="1">
    <source>
        <dbReference type="EMBL" id="VYT92960.1"/>
    </source>
</evidence>
<dbReference type="EMBL" id="CACRUE010000022">
    <property type="protein sequence ID" value="VYT92960.1"/>
    <property type="molecule type" value="Genomic_DNA"/>
</dbReference>
<gene>
    <name evidence="1" type="ORF">IBLFYP30_01346</name>
</gene>